<dbReference type="OrthoDB" id="1785804at2"/>
<dbReference type="RefSeq" id="WP_015051412.1">
    <property type="nucleotide sequence ID" value="NC_018870.1"/>
</dbReference>
<protein>
    <submittedName>
        <fullName evidence="8">Putative outer efflux protein</fullName>
    </submittedName>
</protein>
<proteinExistence type="predicted"/>
<keyword evidence="7" id="KW-0732">Signal</keyword>
<gene>
    <name evidence="8" type="ordered locus">Tph_c23570</name>
</gene>
<dbReference type="EMBL" id="CP003732">
    <property type="protein sequence ID" value="AFV12547.1"/>
    <property type="molecule type" value="Genomic_DNA"/>
</dbReference>
<dbReference type="HOGENOM" id="CLU_725085_0_0_9"/>
<feature type="coiled-coil region" evidence="6">
    <location>
        <begin position="87"/>
        <end position="170"/>
    </location>
</feature>
<feature type="chain" id="PRO_5003880471" evidence="7">
    <location>
        <begin position="22"/>
        <end position="421"/>
    </location>
</feature>
<keyword evidence="4" id="KW-0472">Membrane</keyword>
<accession>K4LKE2</accession>
<dbReference type="GO" id="GO:0015562">
    <property type="term" value="F:efflux transmembrane transporter activity"/>
    <property type="evidence" value="ECO:0007669"/>
    <property type="project" value="InterPro"/>
</dbReference>
<feature type="coiled-coil region" evidence="6">
    <location>
        <begin position="290"/>
        <end position="334"/>
    </location>
</feature>
<keyword evidence="2" id="KW-1134">Transmembrane beta strand</keyword>
<dbReference type="Proteomes" id="UP000000467">
    <property type="component" value="Chromosome"/>
</dbReference>
<dbReference type="eggNOG" id="COG1538">
    <property type="taxonomic scope" value="Bacteria"/>
</dbReference>
<sequence>MKVKLILVLTLLFVLSGYAFGYASEDITSNGSENVITLEQAKELARKNGRNLKKYEINTEKARYQLYQIDEEYGDAEDEYDYLVYRINSLSEEYSELRSKLAELNEGDTSGDISVEDIEKRMDEIQKERDSLWDRIDQQADVVESLSDQKENAENQYEDAVVEEENFEKQLDYIVEELYTTILKQEKSLNSLSKEYEIKQVLLEMEKTKLEIGRSTQYRVGELSAELATVSNRIEELQDSINASKGKLNDIMGRDYDAELTLTPFEVPDSNEIPDVGTLLSRASQEYYQMPQLEREIEQKKEDLDDVDEDTYQDELLELEIEELKLQLEEEKYKVIEAVKSLVAGFEAKQKNYQLSLANYEKAKKNYEWDQKRFEMGRISKMELLQSELNLLNSESEKIAAEYALYLARRLLELAEDGILL</sequence>
<dbReference type="GO" id="GO:0009279">
    <property type="term" value="C:cell outer membrane"/>
    <property type="evidence" value="ECO:0007669"/>
    <property type="project" value="UniProtKB-SubCell"/>
</dbReference>
<reference evidence="8 9" key="1">
    <citation type="journal article" date="2012" name="BMC Genomics">
        <title>Genome-guided analysis of physiological and morphological traits of the fermentative acetate oxidizer Thermacetogenium phaeum.</title>
        <authorList>
            <person name="Oehler D."/>
            <person name="Poehlein A."/>
            <person name="Leimbach A."/>
            <person name="Muller N."/>
            <person name="Daniel R."/>
            <person name="Gottschalk G."/>
            <person name="Schink B."/>
        </authorList>
    </citation>
    <scope>NUCLEOTIDE SEQUENCE [LARGE SCALE GENOMIC DNA]</scope>
    <source>
        <strain evidence="9">ATCC BAA-254 / DSM 26808 / PB</strain>
    </source>
</reference>
<comment type="subcellular location">
    <subcellularLocation>
        <location evidence="1">Cell outer membrane</location>
    </subcellularLocation>
</comment>
<evidence type="ECO:0000313" key="8">
    <source>
        <dbReference type="EMBL" id="AFV12547.1"/>
    </source>
</evidence>
<dbReference type="Gene3D" id="1.20.1600.10">
    <property type="entry name" value="Outer membrane efflux proteins (OEP)"/>
    <property type="match status" value="2"/>
</dbReference>
<evidence type="ECO:0000313" key="9">
    <source>
        <dbReference type="Proteomes" id="UP000000467"/>
    </source>
</evidence>
<organism evidence="8 9">
    <name type="scientific">Thermacetogenium phaeum (strain ATCC BAA-254 / DSM 26808 / PB)</name>
    <dbReference type="NCBI Taxonomy" id="1089553"/>
    <lineage>
        <taxon>Bacteria</taxon>
        <taxon>Bacillati</taxon>
        <taxon>Bacillota</taxon>
        <taxon>Clostridia</taxon>
        <taxon>Thermoanaerobacterales</taxon>
        <taxon>Thermoanaerobacteraceae</taxon>
        <taxon>Thermacetogenium</taxon>
    </lineage>
</organism>
<dbReference type="KEGG" id="tpz:Tph_c23570"/>
<evidence type="ECO:0000256" key="5">
    <source>
        <dbReference type="ARBA" id="ARBA00023237"/>
    </source>
</evidence>
<feature type="signal peptide" evidence="7">
    <location>
        <begin position="1"/>
        <end position="21"/>
    </location>
</feature>
<keyword evidence="9" id="KW-1185">Reference proteome</keyword>
<dbReference type="PANTHER" id="PTHR30026:SF20">
    <property type="entry name" value="OUTER MEMBRANE PROTEIN TOLC"/>
    <property type="match status" value="1"/>
</dbReference>
<dbReference type="AlphaFoldDB" id="K4LKE2"/>
<evidence type="ECO:0000256" key="4">
    <source>
        <dbReference type="ARBA" id="ARBA00023136"/>
    </source>
</evidence>
<dbReference type="GO" id="GO:1990281">
    <property type="term" value="C:efflux pump complex"/>
    <property type="evidence" value="ECO:0007669"/>
    <property type="project" value="TreeGrafter"/>
</dbReference>
<dbReference type="STRING" id="1089553.Tph_c23570"/>
<dbReference type="InterPro" id="IPR051906">
    <property type="entry name" value="TolC-like"/>
</dbReference>
<feature type="coiled-coil region" evidence="6">
    <location>
        <begin position="220"/>
        <end position="247"/>
    </location>
</feature>
<keyword evidence="3" id="KW-0812">Transmembrane</keyword>
<evidence type="ECO:0000256" key="6">
    <source>
        <dbReference type="SAM" id="Coils"/>
    </source>
</evidence>
<evidence type="ECO:0000256" key="2">
    <source>
        <dbReference type="ARBA" id="ARBA00022452"/>
    </source>
</evidence>
<evidence type="ECO:0000256" key="7">
    <source>
        <dbReference type="SAM" id="SignalP"/>
    </source>
</evidence>
<keyword evidence="5" id="KW-0998">Cell outer membrane</keyword>
<dbReference type="GO" id="GO:0015288">
    <property type="term" value="F:porin activity"/>
    <property type="evidence" value="ECO:0007669"/>
    <property type="project" value="TreeGrafter"/>
</dbReference>
<dbReference type="PANTHER" id="PTHR30026">
    <property type="entry name" value="OUTER MEMBRANE PROTEIN TOLC"/>
    <property type="match status" value="1"/>
</dbReference>
<dbReference type="SUPFAM" id="SSF56954">
    <property type="entry name" value="Outer membrane efflux proteins (OEP)"/>
    <property type="match status" value="1"/>
</dbReference>
<evidence type="ECO:0000256" key="3">
    <source>
        <dbReference type="ARBA" id="ARBA00022692"/>
    </source>
</evidence>
<name>K4LKE2_THEPS</name>
<keyword evidence="6" id="KW-0175">Coiled coil</keyword>
<evidence type="ECO:0000256" key="1">
    <source>
        <dbReference type="ARBA" id="ARBA00004442"/>
    </source>
</evidence>